<evidence type="ECO:0000313" key="3">
    <source>
        <dbReference type="Proteomes" id="UP000507470"/>
    </source>
</evidence>
<name>A0A6J8BHW5_MYTCO</name>
<gene>
    <name evidence="2" type="ORF">MCOR_17627</name>
</gene>
<feature type="region of interest" description="Disordered" evidence="1">
    <location>
        <begin position="81"/>
        <end position="116"/>
    </location>
</feature>
<feature type="compositionally biased region" description="Low complexity" evidence="1">
    <location>
        <begin position="86"/>
        <end position="102"/>
    </location>
</feature>
<keyword evidence="3" id="KW-1185">Reference proteome</keyword>
<evidence type="ECO:0000256" key="1">
    <source>
        <dbReference type="SAM" id="MobiDB-lite"/>
    </source>
</evidence>
<dbReference type="Proteomes" id="UP000507470">
    <property type="component" value="Unassembled WGS sequence"/>
</dbReference>
<organism evidence="2 3">
    <name type="scientific">Mytilus coruscus</name>
    <name type="common">Sea mussel</name>
    <dbReference type="NCBI Taxonomy" id="42192"/>
    <lineage>
        <taxon>Eukaryota</taxon>
        <taxon>Metazoa</taxon>
        <taxon>Spiralia</taxon>
        <taxon>Lophotrochozoa</taxon>
        <taxon>Mollusca</taxon>
        <taxon>Bivalvia</taxon>
        <taxon>Autobranchia</taxon>
        <taxon>Pteriomorphia</taxon>
        <taxon>Mytilida</taxon>
        <taxon>Mytiloidea</taxon>
        <taxon>Mytilidae</taxon>
        <taxon>Mytilinae</taxon>
        <taxon>Mytilus</taxon>
    </lineage>
</organism>
<reference evidence="2 3" key="1">
    <citation type="submission" date="2020-06" db="EMBL/GenBank/DDBJ databases">
        <authorList>
            <person name="Li R."/>
            <person name="Bekaert M."/>
        </authorList>
    </citation>
    <scope>NUCLEOTIDE SEQUENCE [LARGE SCALE GENOMIC DNA]</scope>
    <source>
        <strain evidence="3">wild</strain>
    </source>
</reference>
<protein>
    <submittedName>
        <fullName evidence="2">Uncharacterized protein</fullName>
    </submittedName>
</protein>
<dbReference type="EMBL" id="CACVKT020003116">
    <property type="protein sequence ID" value="CAC5381757.1"/>
    <property type="molecule type" value="Genomic_DNA"/>
</dbReference>
<proteinExistence type="predicted"/>
<accession>A0A6J8BHW5</accession>
<dbReference type="AlphaFoldDB" id="A0A6J8BHW5"/>
<evidence type="ECO:0000313" key="2">
    <source>
        <dbReference type="EMBL" id="CAC5381757.1"/>
    </source>
</evidence>
<sequence>MDVDVYLGKDPRGAGQKFKLKQAGPYIIHRIDSPHLYSLMEPKTNKVIPQPVHINRLKPAYIRVPNPCEYFMDRVISKQDTVDTASTSRDNSTSDKSSTNTDEAPEVPNLRRSTRQRQKPVLFRDDSFVTLSGTDTSSASDRTLLKVKRFLAKKNHDGNIRYLAHFIGELAQNAICIDENQLGPKARALLKSRPPPIIPYIYVCEIYLMTSQ</sequence>